<accession>A0ABZ1YSK6</accession>
<keyword evidence="2" id="KW-1185">Reference proteome</keyword>
<evidence type="ECO:0000313" key="2">
    <source>
        <dbReference type="Proteomes" id="UP001432062"/>
    </source>
</evidence>
<dbReference type="RefSeq" id="WP_329409510.1">
    <property type="nucleotide sequence ID" value="NZ_CP109441.1"/>
</dbReference>
<protein>
    <submittedName>
        <fullName evidence="1">Uncharacterized protein</fullName>
    </submittedName>
</protein>
<sequence length="83" mass="9680">MRRNPLPEGKGTRLFLEHAGFDPDHPLQQKARAIMEAGWRSHVMRRIDEVLRSWSRRRTSGAESRRVCLLVHPLSQLPGANWR</sequence>
<evidence type="ECO:0000313" key="1">
    <source>
        <dbReference type="EMBL" id="WUV45991.1"/>
    </source>
</evidence>
<reference evidence="1" key="1">
    <citation type="submission" date="2022-10" db="EMBL/GenBank/DDBJ databases">
        <title>The complete genomes of actinobacterial strains from the NBC collection.</title>
        <authorList>
            <person name="Joergensen T.S."/>
            <person name="Alvarez Arevalo M."/>
            <person name="Sterndorff E.B."/>
            <person name="Faurdal D."/>
            <person name="Vuksanovic O."/>
            <person name="Mourched A.-S."/>
            <person name="Charusanti P."/>
            <person name="Shaw S."/>
            <person name="Blin K."/>
            <person name="Weber T."/>
        </authorList>
    </citation>
    <scope>NUCLEOTIDE SEQUENCE</scope>
    <source>
        <strain evidence="1">NBC_01482</strain>
    </source>
</reference>
<proteinExistence type="predicted"/>
<name>A0ABZ1YSK6_9NOCA</name>
<dbReference type="InterPro" id="IPR023393">
    <property type="entry name" value="START-like_dom_sf"/>
</dbReference>
<gene>
    <name evidence="1" type="ORF">OG563_44140</name>
</gene>
<dbReference type="Proteomes" id="UP001432062">
    <property type="component" value="Chromosome"/>
</dbReference>
<dbReference type="SUPFAM" id="SSF55961">
    <property type="entry name" value="Bet v1-like"/>
    <property type="match status" value="1"/>
</dbReference>
<dbReference type="EMBL" id="CP109441">
    <property type="protein sequence ID" value="WUV45991.1"/>
    <property type="molecule type" value="Genomic_DNA"/>
</dbReference>
<organism evidence="1 2">
    <name type="scientific">Nocardia vinacea</name>
    <dbReference type="NCBI Taxonomy" id="96468"/>
    <lineage>
        <taxon>Bacteria</taxon>
        <taxon>Bacillati</taxon>
        <taxon>Actinomycetota</taxon>
        <taxon>Actinomycetes</taxon>
        <taxon>Mycobacteriales</taxon>
        <taxon>Nocardiaceae</taxon>
        <taxon>Nocardia</taxon>
    </lineage>
</organism>
<dbReference type="Gene3D" id="3.30.530.20">
    <property type="match status" value="1"/>
</dbReference>